<dbReference type="RefSeq" id="WP_344222518.1">
    <property type="nucleotide sequence ID" value="NZ_BAAAOS010000069.1"/>
</dbReference>
<proteinExistence type="predicted"/>
<keyword evidence="2" id="KW-1185">Reference proteome</keyword>
<protein>
    <recommendedName>
        <fullName evidence="3">Ester cyclase</fullName>
    </recommendedName>
</protein>
<organism evidence="1 2">
    <name type="scientific">Kribbella sancticallisti</name>
    <dbReference type="NCBI Taxonomy" id="460087"/>
    <lineage>
        <taxon>Bacteria</taxon>
        <taxon>Bacillati</taxon>
        <taxon>Actinomycetota</taxon>
        <taxon>Actinomycetes</taxon>
        <taxon>Propionibacteriales</taxon>
        <taxon>Kribbellaceae</taxon>
        <taxon>Kribbella</taxon>
    </lineage>
</organism>
<sequence length="132" mass="14753">MESELTSFYRRYLERCNEHRFEDLGEFVAEDVQVNGKPQGLDQYVAGLRAVVEAFPDYHWDLLHLLVDGDWMSAHLNDTGTHAGTFLGVPATGRAISAPELAIYRTEGGKIVECWGDLGSSVRDQLTWGPPD</sequence>
<accession>A0ABN2EXT7</accession>
<dbReference type="Proteomes" id="UP001500393">
    <property type="component" value="Unassembled WGS sequence"/>
</dbReference>
<dbReference type="PANTHER" id="PTHR38436">
    <property type="entry name" value="POLYKETIDE CYCLASE SNOAL-LIKE DOMAIN"/>
    <property type="match status" value="1"/>
</dbReference>
<gene>
    <name evidence="1" type="ORF">GCM10009789_85420</name>
</gene>
<dbReference type="PANTHER" id="PTHR38436:SF1">
    <property type="entry name" value="ESTER CYCLASE"/>
    <property type="match status" value="1"/>
</dbReference>
<evidence type="ECO:0008006" key="3">
    <source>
        <dbReference type="Google" id="ProtNLM"/>
    </source>
</evidence>
<evidence type="ECO:0000313" key="2">
    <source>
        <dbReference type="Proteomes" id="UP001500393"/>
    </source>
</evidence>
<reference evidence="1 2" key="1">
    <citation type="journal article" date="2019" name="Int. J. Syst. Evol. Microbiol.">
        <title>The Global Catalogue of Microorganisms (GCM) 10K type strain sequencing project: providing services to taxonomists for standard genome sequencing and annotation.</title>
        <authorList>
            <consortium name="The Broad Institute Genomics Platform"/>
            <consortium name="The Broad Institute Genome Sequencing Center for Infectious Disease"/>
            <person name="Wu L."/>
            <person name="Ma J."/>
        </authorList>
    </citation>
    <scope>NUCLEOTIDE SEQUENCE [LARGE SCALE GENOMIC DNA]</scope>
    <source>
        <strain evidence="1 2">JCM 14969</strain>
    </source>
</reference>
<dbReference type="EMBL" id="BAAAOS010000069">
    <property type="protein sequence ID" value="GAA1618430.1"/>
    <property type="molecule type" value="Genomic_DNA"/>
</dbReference>
<evidence type="ECO:0000313" key="1">
    <source>
        <dbReference type="EMBL" id="GAA1618430.1"/>
    </source>
</evidence>
<comment type="caution">
    <text evidence="1">The sequence shown here is derived from an EMBL/GenBank/DDBJ whole genome shotgun (WGS) entry which is preliminary data.</text>
</comment>
<dbReference type="Gene3D" id="3.10.450.50">
    <property type="match status" value="1"/>
</dbReference>
<name>A0ABN2EXT7_9ACTN</name>
<dbReference type="InterPro" id="IPR009959">
    <property type="entry name" value="Cyclase_SnoaL-like"/>
</dbReference>
<dbReference type="InterPro" id="IPR032710">
    <property type="entry name" value="NTF2-like_dom_sf"/>
</dbReference>
<dbReference type="SUPFAM" id="SSF54427">
    <property type="entry name" value="NTF2-like"/>
    <property type="match status" value="1"/>
</dbReference>
<dbReference type="Pfam" id="PF07366">
    <property type="entry name" value="SnoaL"/>
    <property type="match status" value="1"/>
</dbReference>